<name>A0A5T4A8D0_SALET</name>
<dbReference type="Gene3D" id="2.60.40.1200">
    <property type="match status" value="1"/>
</dbReference>
<reference evidence="1" key="1">
    <citation type="submission" date="2019-05" db="EMBL/GenBank/DDBJ databases">
        <authorList>
            <person name="Ashton P.M."/>
            <person name="Dallman T."/>
            <person name="Nair S."/>
            <person name="De Pinna E."/>
            <person name="Peters T."/>
            <person name="Grant K."/>
        </authorList>
    </citation>
    <scope>NUCLEOTIDE SEQUENCE</scope>
    <source>
        <strain evidence="1">240168</strain>
    </source>
</reference>
<evidence type="ECO:0000313" key="1">
    <source>
        <dbReference type="EMBL" id="EBF7617063.1"/>
    </source>
</evidence>
<feature type="non-terminal residue" evidence="1">
    <location>
        <position position="1"/>
    </location>
</feature>
<proteinExistence type="predicted"/>
<gene>
    <name evidence="1" type="ORF">DEM85_24570</name>
</gene>
<sequence>VTLEVTNTPPVAVADKASTLPETPVSGNLLTNDRDADSDPLHVAEITVGGATYAPGDIITIPGQGTLVVNRDGSYLFTPASGWSGFTPVLNYTLSDGNDGGTATGELRLLVNPVAEAWVKEAGLVDTASGAQTTTGAMAVLSLEPVESLTIGGQTLTLAQLQALSAQAPVDIATPDGVLSLTGFQVDGEGRATLQYRFTLTQAVNQPGESTTREEIRFSVNGQQTRAPGLLRVNILNDAPVAAADDNSIDQDRGQQAASGNVFSNDAIGADGAAAGGPVSAISSVNLNRAGAVGGVSLGEFGALTLDARGNYSYVLNRSNSRVASLDANATLSEVFTYTITDADGNTSQAQLTIVIHGVTPPQSVRTGDQHFPSYYTNYELSLDQPYSPGLFILPAIYGLYSDQFSRKVELNRKITELGRGMNDNGTPVLEDGILFTRWVNTTLQRSVVNTFAATGIGSQLLGDHFSHFSLNKSVQPAPVLENAPERPPLNERINERTTVQQERGEKTPDAKQVHAAAPGVVIVPQAAARPGAPSLAAQVDALARNRVAAPEPVTVGGATPHR</sequence>
<dbReference type="EMBL" id="AAFGSL010000049">
    <property type="protein sequence ID" value="EBF7617063.1"/>
    <property type="molecule type" value="Genomic_DNA"/>
</dbReference>
<accession>A0A5T4A8D0</accession>
<dbReference type="AlphaFoldDB" id="A0A5T4A8D0"/>
<evidence type="ECO:0008006" key="2">
    <source>
        <dbReference type="Google" id="ProtNLM"/>
    </source>
</evidence>
<dbReference type="Pfam" id="PF17963">
    <property type="entry name" value="Big_9"/>
    <property type="match status" value="2"/>
</dbReference>
<protein>
    <recommendedName>
        <fullName evidence="2">Tandem-95 repeat protein</fullName>
    </recommendedName>
</protein>
<dbReference type="NCBIfam" id="TIGR01965">
    <property type="entry name" value="VCBS_repeat"/>
    <property type="match status" value="1"/>
</dbReference>
<organism evidence="1">
    <name type="scientific">Salmonella enterica subsp. enterica serovar Agona</name>
    <dbReference type="NCBI Taxonomy" id="58095"/>
    <lineage>
        <taxon>Bacteria</taxon>
        <taxon>Pseudomonadati</taxon>
        <taxon>Pseudomonadota</taxon>
        <taxon>Gammaproteobacteria</taxon>
        <taxon>Enterobacterales</taxon>
        <taxon>Enterobacteriaceae</taxon>
        <taxon>Salmonella</taxon>
    </lineage>
</organism>
<comment type="caution">
    <text evidence="1">The sequence shown here is derived from an EMBL/GenBank/DDBJ whole genome shotgun (WGS) entry which is preliminary data.</text>
</comment>
<dbReference type="InterPro" id="IPR010221">
    <property type="entry name" value="VCBS_dom"/>
</dbReference>